<reference evidence="1" key="1">
    <citation type="submission" date="2014-12" db="EMBL/GenBank/DDBJ databases">
        <title>Insight into the proteome of Arion vulgaris.</title>
        <authorList>
            <person name="Aradska J."/>
            <person name="Bulat T."/>
            <person name="Smidak R."/>
            <person name="Sarate P."/>
            <person name="Gangsoo J."/>
            <person name="Sialana F."/>
            <person name="Bilban M."/>
            <person name="Lubec G."/>
        </authorList>
    </citation>
    <scope>NUCLEOTIDE SEQUENCE</scope>
    <source>
        <tissue evidence="1">Skin</tissue>
    </source>
</reference>
<protein>
    <submittedName>
        <fullName evidence="1">Uncharacterized protein</fullName>
    </submittedName>
</protein>
<dbReference type="AlphaFoldDB" id="A0A0B6XWC2"/>
<accession>A0A0B6XWC2</accession>
<organism evidence="1">
    <name type="scientific">Arion vulgaris</name>
    <dbReference type="NCBI Taxonomy" id="1028688"/>
    <lineage>
        <taxon>Eukaryota</taxon>
        <taxon>Metazoa</taxon>
        <taxon>Spiralia</taxon>
        <taxon>Lophotrochozoa</taxon>
        <taxon>Mollusca</taxon>
        <taxon>Gastropoda</taxon>
        <taxon>Heterobranchia</taxon>
        <taxon>Euthyneura</taxon>
        <taxon>Panpulmonata</taxon>
        <taxon>Eupulmonata</taxon>
        <taxon>Stylommatophora</taxon>
        <taxon>Helicina</taxon>
        <taxon>Arionoidea</taxon>
        <taxon>Arionidae</taxon>
        <taxon>Arion</taxon>
    </lineage>
</organism>
<proteinExistence type="predicted"/>
<evidence type="ECO:0000313" key="1">
    <source>
        <dbReference type="EMBL" id="CEK48352.1"/>
    </source>
</evidence>
<feature type="non-terminal residue" evidence="1">
    <location>
        <position position="81"/>
    </location>
</feature>
<sequence length="81" mass="8934">MNKSTVCSGGSANSPHQGYLLTSGEILNTKVSPVPKNDSFGLFFSWRVTQELEQKAPKISLFVVLIVRIVWSACSVREYSV</sequence>
<gene>
    <name evidence="1" type="primary">ORF3726</name>
</gene>
<dbReference type="EMBL" id="HACG01001487">
    <property type="protein sequence ID" value="CEK48352.1"/>
    <property type="molecule type" value="Transcribed_RNA"/>
</dbReference>
<name>A0A0B6XWC2_9EUPU</name>